<feature type="region of interest" description="Disordered" evidence="1">
    <location>
        <begin position="168"/>
        <end position="193"/>
    </location>
</feature>
<keyword evidence="3" id="KW-0121">Carboxypeptidase</keyword>
<keyword evidence="3" id="KW-0645">Protease</keyword>
<sequence length="321" mass="33403">MPLPSSDGHPLPTRRALRDAERAAVARPGTRRDARTPAASAPVVVPPVAVPDHVLEGADDTWLPGVTPRPAPLAPRTRATAGPRGSASAWRRLPQVLVLGLLAAAAAGYVAVDGSVATAGEVASYDRAGRTVVPEPAAAVPPVAPVGAAPGTGLVAGPDGLLRPPVDEASRGGERAVLPGCDGVPPETPQDNGRMDETYLCTLWDGTTRVRADAAVSLTLLNERYRAAMGTDICLTDGYRSYEAQVSVRARKPGLAAEPGTSEHGFGLAVDLCGGVESQGEGYRWLRENAGALGFENPRWAQEGGGGPFEPWHWEYVAGQR</sequence>
<evidence type="ECO:0000313" key="3">
    <source>
        <dbReference type="EMBL" id="MFC3688121.1"/>
    </source>
</evidence>
<dbReference type="SUPFAM" id="SSF55166">
    <property type="entry name" value="Hedgehog/DD-peptidase"/>
    <property type="match status" value="1"/>
</dbReference>
<organism evidence="3 4">
    <name type="scientific">Aquipuribacter hungaricus</name>
    <dbReference type="NCBI Taxonomy" id="545624"/>
    <lineage>
        <taxon>Bacteria</taxon>
        <taxon>Bacillati</taxon>
        <taxon>Actinomycetota</taxon>
        <taxon>Actinomycetes</taxon>
        <taxon>Micrococcales</taxon>
        <taxon>Intrasporangiaceae</taxon>
        <taxon>Aquipuribacter</taxon>
    </lineage>
</organism>
<keyword evidence="4" id="KW-1185">Reference proteome</keyword>
<protein>
    <submittedName>
        <fullName evidence="3">D-alanyl-D-alanine carboxypeptidase family protein</fullName>
    </submittedName>
</protein>
<dbReference type="GO" id="GO:0004180">
    <property type="term" value="F:carboxypeptidase activity"/>
    <property type="evidence" value="ECO:0007669"/>
    <property type="project" value="UniProtKB-KW"/>
</dbReference>
<dbReference type="Pfam" id="PF02557">
    <property type="entry name" value="VanY"/>
    <property type="match status" value="1"/>
</dbReference>
<feature type="domain" description="D-alanyl-D-alanine carboxypeptidase-like core" evidence="2">
    <location>
        <begin position="209"/>
        <end position="318"/>
    </location>
</feature>
<dbReference type="EMBL" id="JBHRWW010000004">
    <property type="protein sequence ID" value="MFC3688121.1"/>
    <property type="molecule type" value="Genomic_DNA"/>
</dbReference>
<feature type="region of interest" description="Disordered" evidence="1">
    <location>
        <begin position="1"/>
        <end position="40"/>
    </location>
</feature>
<accession>A0ABV7WE57</accession>
<name>A0ABV7WE57_9MICO</name>
<feature type="region of interest" description="Disordered" evidence="1">
    <location>
        <begin position="59"/>
        <end position="87"/>
    </location>
</feature>
<dbReference type="CDD" id="cd14814">
    <property type="entry name" value="Peptidase_M15"/>
    <property type="match status" value="1"/>
</dbReference>
<feature type="compositionally biased region" description="Low complexity" evidence="1">
    <location>
        <begin position="74"/>
        <end position="85"/>
    </location>
</feature>
<reference evidence="4" key="1">
    <citation type="journal article" date="2019" name="Int. J. Syst. Evol. Microbiol.">
        <title>The Global Catalogue of Microorganisms (GCM) 10K type strain sequencing project: providing services to taxonomists for standard genome sequencing and annotation.</title>
        <authorList>
            <consortium name="The Broad Institute Genomics Platform"/>
            <consortium name="The Broad Institute Genome Sequencing Center for Infectious Disease"/>
            <person name="Wu L."/>
            <person name="Ma J."/>
        </authorList>
    </citation>
    <scope>NUCLEOTIDE SEQUENCE [LARGE SCALE GENOMIC DNA]</scope>
    <source>
        <strain evidence="4">NCAIM B.02333</strain>
    </source>
</reference>
<evidence type="ECO:0000313" key="4">
    <source>
        <dbReference type="Proteomes" id="UP001595685"/>
    </source>
</evidence>
<keyword evidence="3" id="KW-0378">Hydrolase</keyword>
<evidence type="ECO:0000256" key="1">
    <source>
        <dbReference type="SAM" id="MobiDB-lite"/>
    </source>
</evidence>
<dbReference type="InterPro" id="IPR052179">
    <property type="entry name" value="DD-CPase-like"/>
</dbReference>
<dbReference type="PANTHER" id="PTHR34385:SF1">
    <property type="entry name" value="PEPTIDOGLYCAN L-ALANYL-D-GLUTAMATE ENDOPEPTIDASE CWLK"/>
    <property type="match status" value="1"/>
</dbReference>
<comment type="caution">
    <text evidence="3">The sequence shown here is derived from an EMBL/GenBank/DDBJ whole genome shotgun (WGS) entry which is preliminary data.</text>
</comment>
<dbReference type="PANTHER" id="PTHR34385">
    <property type="entry name" value="D-ALANYL-D-ALANINE CARBOXYPEPTIDASE"/>
    <property type="match status" value="1"/>
</dbReference>
<dbReference type="Gene3D" id="3.30.1380.10">
    <property type="match status" value="1"/>
</dbReference>
<dbReference type="RefSeq" id="WP_376984071.1">
    <property type="nucleotide sequence ID" value="NZ_JBHRWW010000004.1"/>
</dbReference>
<evidence type="ECO:0000259" key="2">
    <source>
        <dbReference type="Pfam" id="PF02557"/>
    </source>
</evidence>
<dbReference type="Proteomes" id="UP001595685">
    <property type="component" value="Unassembled WGS sequence"/>
</dbReference>
<feature type="compositionally biased region" description="Basic and acidic residues" evidence="1">
    <location>
        <begin position="16"/>
        <end position="35"/>
    </location>
</feature>
<dbReference type="InterPro" id="IPR003709">
    <property type="entry name" value="VanY-like_core_dom"/>
</dbReference>
<dbReference type="InterPro" id="IPR009045">
    <property type="entry name" value="Zn_M74/Hedgehog-like"/>
</dbReference>
<proteinExistence type="predicted"/>
<gene>
    <name evidence="3" type="ORF">ACFOLH_07180</name>
</gene>